<accession>A0A2G6KG67</accession>
<evidence type="ECO:0000256" key="5">
    <source>
        <dbReference type="ARBA" id="ARBA00022741"/>
    </source>
</evidence>
<dbReference type="InterPro" id="IPR003593">
    <property type="entry name" value="AAA+_ATPase"/>
</dbReference>
<evidence type="ECO:0000256" key="6">
    <source>
        <dbReference type="ARBA" id="ARBA00022840"/>
    </source>
</evidence>
<evidence type="ECO:0000259" key="9">
    <source>
        <dbReference type="PROSITE" id="PS50893"/>
    </source>
</evidence>
<organism evidence="10 11">
    <name type="scientific">candidate division KSB3 bacterium</name>
    <dbReference type="NCBI Taxonomy" id="2044937"/>
    <lineage>
        <taxon>Bacteria</taxon>
        <taxon>candidate division KSB3</taxon>
    </lineage>
</organism>
<evidence type="ECO:0000256" key="2">
    <source>
        <dbReference type="ARBA" id="ARBA00022448"/>
    </source>
</evidence>
<dbReference type="FunFam" id="3.40.50.300:FF:000127">
    <property type="entry name" value="Ribose import ATP-binding protein RbsA"/>
    <property type="match status" value="1"/>
</dbReference>
<dbReference type="InterPro" id="IPR050107">
    <property type="entry name" value="ABC_carbohydrate_import_ATPase"/>
</dbReference>
<keyword evidence="6 10" id="KW-0067">ATP-binding</keyword>
<dbReference type="InterPro" id="IPR027417">
    <property type="entry name" value="P-loop_NTPase"/>
</dbReference>
<dbReference type="SMART" id="SM00382">
    <property type="entry name" value="AAA"/>
    <property type="match status" value="2"/>
</dbReference>
<evidence type="ECO:0000256" key="1">
    <source>
        <dbReference type="ARBA" id="ARBA00004202"/>
    </source>
</evidence>
<dbReference type="InterPro" id="IPR003439">
    <property type="entry name" value="ABC_transporter-like_ATP-bd"/>
</dbReference>
<keyword evidence="2" id="KW-0813">Transport</keyword>
<dbReference type="CDD" id="cd03216">
    <property type="entry name" value="ABC_Carb_Monos_I"/>
    <property type="match status" value="1"/>
</dbReference>
<dbReference type="PROSITE" id="PS50893">
    <property type="entry name" value="ABC_TRANSPORTER_2"/>
    <property type="match status" value="2"/>
</dbReference>
<dbReference type="EMBL" id="PDSK01000094">
    <property type="protein sequence ID" value="PIE33799.1"/>
    <property type="molecule type" value="Genomic_DNA"/>
</dbReference>
<keyword evidence="4" id="KW-0677">Repeat</keyword>
<gene>
    <name evidence="10" type="ORF">CSA56_09810</name>
</gene>
<evidence type="ECO:0000256" key="8">
    <source>
        <dbReference type="ARBA" id="ARBA00023136"/>
    </source>
</evidence>
<evidence type="ECO:0000256" key="4">
    <source>
        <dbReference type="ARBA" id="ARBA00022737"/>
    </source>
</evidence>
<dbReference type="PANTHER" id="PTHR43790:SF9">
    <property type="entry name" value="GALACTOFURANOSE TRANSPORTER ATP-BINDING PROTEIN YTFR"/>
    <property type="match status" value="1"/>
</dbReference>
<evidence type="ECO:0000313" key="11">
    <source>
        <dbReference type="Proteomes" id="UP000230821"/>
    </source>
</evidence>
<keyword evidence="3" id="KW-1003">Cell membrane</keyword>
<evidence type="ECO:0000313" key="10">
    <source>
        <dbReference type="EMBL" id="PIE33799.1"/>
    </source>
</evidence>
<feature type="domain" description="ABC transporter" evidence="9">
    <location>
        <begin position="251"/>
        <end position="493"/>
    </location>
</feature>
<dbReference type="GO" id="GO:0005886">
    <property type="term" value="C:plasma membrane"/>
    <property type="evidence" value="ECO:0007669"/>
    <property type="project" value="UniProtKB-SubCell"/>
</dbReference>
<evidence type="ECO:0000256" key="3">
    <source>
        <dbReference type="ARBA" id="ARBA00022475"/>
    </source>
</evidence>
<reference evidence="10 11" key="1">
    <citation type="submission" date="2017-10" db="EMBL/GenBank/DDBJ databases">
        <title>Novel microbial diversity and functional potential in the marine mammal oral microbiome.</title>
        <authorList>
            <person name="Dudek N.K."/>
            <person name="Sun C.L."/>
            <person name="Burstein D."/>
            <person name="Kantor R.S."/>
            <person name="Aliaga Goltsman D.S."/>
            <person name="Bik E.M."/>
            <person name="Thomas B.C."/>
            <person name="Banfield J.F."/>
            <person name="Relman D.A."/>
        </authorList>
    </citation>
    <scope>NUCLEOTIDE SEQUENCE [LARGE SCALE GENOMIC DNA]</scope>
    <source>
        <strain evidence="10">DOLJORAL78_47_16</strain>
    </source>
</reference>
<evidence type="ECO:0000256" key="7">
    <source>
        <dbReference type="ARBA" id="ARBA00022967"/>
    </source>
</evidence>
<dbReference type="Pfam" id="PF00005">
    <property type="entry name" value="ABC_tran"/>
    <property type="match status" value="2"/>
</dbReference>
<dbReference type="Proteomes" id="UP000230821">
    <property type="component" value="Unassembled WGS sequence"/>
</dbReference>
<keyword evidence="8" id="KW-0472">Membrane</keyword>
<keyword evidence="5" id="KW-0547">Nucleotide-binding</keyword>
<dbReference type="InterPro" id="IPR017871">
    <property type="entry name" value="ABC_transporter-like_CS"/>
</dbReference>
<keyword evidence="7" id="KW-1278">Translocase</keyword>
<sequence>MLLQAKQIYKHFGGVQALSDVEVDIEAGEVHALLGENGAGKSTLGKVIAGVHRPDSGQIFWNGKPVKLDSPMDAQRVGISIIFQEIDLFTNLTVEENIVLRNLHFHETAFDKHKRRREFCRPFLEKVRLGDMPGNRLLGELSTGEMQLVAIARALSFQTKLIVMDESTSSLTDDAVENLFELIHDLKEQGVAIIYVSHKMDEIFRIADRVTVLRDGESVGTKNTSETDIDELIKMMVGRYIDQSQRSTSHCTDEEVLRVSELSTQRLDQVSFALRRGEVFGIAGLVGAGRTEIGKALYGLDAIRHGQILMNGQPYTPASPWNSIENGLGLLPEDRKLSGLMMQMGVYENISMSSLKRYSKYGWIDVKQEFAQCDKIAEKTLLKAASPTHEVNSLSGGNQQKVLLSRWVLVDPDIIFLDDPTRGVDVGAKEDIYAIIENLAASGKAVLMTSSELPELLRCCDRVMVMKEGRNAGIVDAYQTTQEEIMALAAHQNGEQRANGNQ</sequence>
<dbReference type="GO" id="GO:0016887">
    <property type="term" value="F:ATP hydrolysis activity"/>
    <property type="evidence" value="ECO:0007669"/>
    <property type="project" value="InterPro"/>
</dbReference>
<dbReference type="AlphaFoldDB" id="A0A2G6KG67"/>
<dbReference type="Gene3D" id="3.40.50.300">
    <property type="entry name" value="P-loop containing nucleotide triphosphate hydrolases"/>
    <property type="match status" value="2"/>
</dbReference>
<proteinExistence type="predicted"/>
<dbReference type="CDD" id="cd03215">
    <property type="entry name" value="ABC_Carb_Monos_II"/>
    <property type="match status" value="1"/>
</dbReference>
<dbReference type="SUPFAM" id="SSF52540">
    <property type="entry name" value="P-loop containing nucleoside triphosphate hydrolases"/>
    <property type="match status" value="2"/>
</dbReference>
<comment type="caution">
    <text evidence="10">The sequence shown here is derived from an EMBL/GenBank/DDBJ whole genome shotgun (WGS) entry which is preliminary data.</text>
</comment>
<protein>
    <submittedName>
        <fullName evidence="10">D-xylose ABC transporter ATP-binding protein</fullName>
    </submittedName>
</protein>
<feature type="domain" description="ABC transporter" evidence="9">
    <location>
        <begin position="3"/>
        <end position="240"/>
    </location>
</feature>
<dbReference type="PROSITE" id="PS00211">
    <property type="entry name" value="ABC_TRANSPORTER_1"/>
    <property type="match status" value="1"/>
</dbReference>
<comment type="subcellular location">
    <subcellularLocation>
        <location evidence="1">Cell membrane</location>
        <topology evidence="1">Peripheral membrane protein</topology>
    </subcellularLocation>
</comment>
<dbReference type="GO" id="GO:0005524">
    <property type="term" value="F:ATP binding"/>
    <property type="evidence" value="ECO:0007669"/>
    <property type="project" value="UniProtKB-KW"/>
</dbReference>
<dbReference type="PANTHER" id="PTHR43790">
    <property type="entry name" value="CARBOHYDRATE TRANSPORT ATP-BINDING PROTEIN MG119-RELATED"/>
    <property type="match status" value="1"/>
</dbReference>
<name>A0A2G6KG67_9BACT</name>